<feature type="region of interest" description="Disordered" evidence="1">
    <location>
        <begin position="507"/>
        <end position="537"/>
    </location>
</feature>
<evidence type="ECO:0000313" key="2">
    <source>
        <dbReference type="EMBL" id="KJE93620.1"/>
    </source>
</evidence>
<accession>A0A0D2WQ14</accession>
<feature type="compositionally biased region" description="Low complexity" evidence="1">
    <location>
        <begin position="339"/>
        <end position="358"/>
    </location>
</feature>
<dbReference type="InParanoid" id="A0A0D2WQ14"/>
<sequence length="537" mass="58221">MLAHHPSSWTTAAYSTTVAAAAGPAGFSTPSASPASSSPYTASLGSYASPEAYHQQQQYQYQQKPLLRRVESPPPLPSLSVSTPETQPVIDAIAALKEKLELLEASRQAPARILASLGQLKLAPCTLESALARPGLFDRGYEAGVYLAPESYARQQLQQQPPLGRSEAMYTPTLVERNTRANAGAAQPSAMPRGVISPIGGDQPAQLGQRAYQHAYGAAGPTPRTTPDVPRIQQQQPQQQPQQQAQQQQQPQQQHIPVAPPVQNPQNGAAGSTRPIAMPAQEQAATNYPQVLEQLAEESRKVQRLERDVALLQQTQERYQLQFQQMQQQQQQQLQQQQQQLQQQQHSPPQNAQQQQLPTAPGASLSHGVIPQPADETDQTSVLSSDELRTAHDNVLRTLLSARNLERAAEGRLAAGPTHKSPQVPAMASFDTPLHPSDLDGVIAAMEAECGQLQFEYSDMSEVLEKERAIGKVLSALTISHELQRVGAALHRKAEMLAQLRRARKKARKEMMGADVSSISSSSSYSSSSSSASSAFL</sequence>
<dbReference type="AlphaFoldDB" id="A0A0D2WQ14"/>
<feature type="compositionally biased region" description="Low complexity" evidence="1">
    <location>
        <begin position="232"/>
        <end position="257"/>
    </location>
</feature>
<keyword evidence="3" id="KW-1185">Reference proteome</keyword>
<feature type="compositionally biased region" description="Low complexity" evidence="1">
    <location>
        <begin position="517"/>
        <end position="537"/>
    </location>
</feature>
<gene>
    <name evidence="2" type="ORF">CAOG_004379</name>
</gene>
<name>A0A0D2WQ14_CAPO3</name>
<feature type="region of interest" description="Disordered" evidence="1">
    <location>
        <begin position="217"/>
        <end position="273"/>
    </location>
</feature>
<dbReference type="EMBL" id="KE346365">
    <property type="protein sequence ID" value="KJE93620.1"/>
    <property type="molecule type" value="Genomic_DNA"/>
</dbReference>
<feature type="region of interest" description="Disordered" evidence="1">
    <location>
        <begin position="339"/>
        <end position="388"/>
    </location>
</feature>
<dbReference type="Proteomes" id="UP000008743">
    <property type="component" value="Unassembled WGS sequence"/>
</dbReference>
<evidence type="ECO:0000313" key="3">
    <source>
        <dbReference type="Proteomes" id="UP000008743"/>
    </source>
</evidence>
<reference evidence="3" key="1">
    <citation type="submission" date="2011-02" db="EMBL/GenBank/DDBJ databases">
        <title>The Genome Sequence of Capsaspora owczarzaki ATCC 30864.</title>
        <authorList>
            <person name="Russ C."/>
            <person name="Cuomo C."/>
            <person name="Burger G."/>
            <person name="Gray M.W."/>
            <person name="Holland P.W.H."/>
            <person name="King N."/>
            <person name="Lang F.B.F."/>
            <person name="Roger A.J."/>
            <person name="Ruiz-Trillo I."/>
            <person name="Young S.K."/>
            <person name="Zeng Q."/>
            <person name="Gargeya S."/>
            <person name="Alvarado L."/>
            <person name="Berlin A."/>
            <person name="Chapman S.B."/>
            <person name="Chen Z."/>
            <person name="Freedman E."/>
            <person name="Gellesch M."/>
            <person name="Goldberg J."/>
            <person name="Griggs A."/>
            <person name="Gujja S."/>
            <person name="Heilman E."/>
            <person name="Heiman D."/>
            <person name="Howarth C."/>
            <person name="Mehta T."/>
            <person name="Neiman D."/>
            <person name="Pearson M."/>
            <person name="Roberts A."/>
            <person name="Saif S."/>
            <person name="Shea T."/>
            <person name="Shenoy N."/>
            <person name="Sisk P."/>
            <person name="Stolte C."/>
            <person name="Sykes S."/>
            <person name="White J."/>
            <person name="Yandava C."/>
            <person name="Haas B."/>
            <person name="Nusbaum C."/>
            <person name="Birren B."/>
        </authorList>
    </citation>
    <scope>NUCLEOTIDE SEQUENCE</scope>
    <source>
        <strain evidence="3">ATCC 30864</strain>
    </source>
</reference>
<organism evidence="2 3">
    <name type="scientific">Capsaspora owczarzaki (strain ATCC 30864)</name>
    <dbReference type="NCBI Taxonomy" id="595528"/>
    <lineage>
        <taxon>Eukaryota</taxon>
        <taxon>Filasterea</taxon>
        <taxon>Capsaspora</taxon>
    </lineage>
</organism>
<protein>
    <submittedName>
        <fullName evidence="2">Uncharacterized protein</fullName>
    </submittedName>
</protein>
<proteinExistence type="predicted"/>
<evidence type="ECO:0000256" key="1">
    <source>
        <dbReference type="SAM" id="MobiDB-lite"/>
    </source>
</evidence>